<feature type="compositionally biased region" description="Low complexity" evidence="16">
    <location>
        <begin position="76"/>
        <end position="98"/>
    </location>
</feature>
<dbReference type="GO" id="GO:0006281">
    <property type="term" value="P:DNA repair"/>
    <property type="evidence" value="ECO:0007669"/>
    <property type="project" value="UniProtKB-KW"/>
</dbReference>
<dbReference type="GO" id="GO:0005634">
    <property type="term" value="C:nucleus"/>
    <property type="evidence" value="ECO:0007669"/>
    <property type="project" value="UniProtKB-SubCell"/>
</dbReference>
<dbReference type="GO" id="GO:0000781">
    <property type="term" value="C:chromosome, telomeric region"/>
    <property type="evidence" value="ECO:0007669"/>
    <property type="project" value="UniProtKB-SubCell"/>
</dbReference>
<feature type="compositionally biased region" description="Low complexity" evidence="16">
    <location>
        <begin position="729"/>
        <end position="779"/>
    </location>
</feature>
<feature type="domain" description="CUE" evidence="17">
    <location>
        <begin position="16"/>
        <end position="56"/>
    </location>
</feature>
<keyword evidence="12" id="KW-0779">Telomere</keyword>
<dbReference type="Proteomes" id="UP001234581">
    <property type="component" value="Unassembled WGS sequence"/>
</dbReference>
<evidence type="ECO:0000256" key="4">
    <source>
        <dbReference type="ARBA" id="ARBA00005491"/>
    </source>
</evidence>
<evidence type="ECO:0000259" key="17">
    <source>
        <dbReference type="Pfam" id="PF02845"/>
    </source>
</evidence>
<proteinExistence type="inferred from homology"/>
<evidence type="ECO:0000256" key="16">
    <source>
        <dbReference type="SAM" id="MobiDB-lite"/>
    </source>
</evidence>
<feature type="region of interest" description="Disordered" evidence="16">
    <location>
        <begin position="527"/>
        <end position="548"/>
    </location>
</feature>
<dbReference type="GO" id="GO:0003677">
    <property type="term" value="F:DNA binding"/>
    <property type="evidence" value="ECO:0007669"/>
    <property type="project" value="UniProtKB-KW"/>
</dbReference>
<evidence type="ECO:0000256" key="2">
    <source>
        <dbReference type="ARBA" id="ARBA00004496"/>
    </source>
</evidence>
<dbReference type="InterPro" id="IPR051833">
    <property type="entry name" value="TC-DDR_regulator"/>
</dbReference>
<dbReference type="AlphaFoldDB" id="A0AAD7XUH6"/>
<gene>
    <name evidence="18" type="ORF">O0I10_009346</name>
</gene>
<dbReference type="PANTHER" id="PTHR16308:SF13">
    <property type="entry name" value="PROTEIN LINGERER"/>
    <property type="match status" value="1"/>
</dbReference>
<evidence type="ECO:0000256" key="15">
    <source>
        <dbReference type="ARBA" id="ARBA00023242"/>
    </source>
</evidence>
<feature type="region of interest" description="Disordered" evidence="16">
    <location>
        <begin position="56"/>
        <end position="465"/>
    </location>
</feature>
<evidence type="ECO:0000256" key="9">
    <source>
        <dbReference type="ARBA" id="ARBA00022763"/>
    </source>
</evidence>
<feature type="compositionally biased region" description="Low complexity" evidence="16">
    <location>
        <begin position="417"/>
        <end position="462"/>
    </location>
</feature>
<dbReference type="RefSeq" id="XP_058339864.1">
    <property type="nucleotide sequence ID" value="XM_058489339.1"/>
</dbReference>
<keyword evidence="19" id="KW-1185">Reference proteome</keyword>
<evidence type="ECO:0000256" key="3">
    <source>
        <dbReference type="ARBA" id="ARBA00004574"/>
    </source>
</evidence>
<evidence type="ECO:0000256" key="14">
    <source>
        <dbReference type="ARBA" id="ARBA00023204"/>
    </source>
</evidence>
<dbReference type="GO" id="GO:0005737">
    <property type="term" value="C:cytoplasm"/>
    <property type="evidence" value="ECO:0007669"/>
    <property type="project" value="UniProtKB-SubCell"/>
</dbReference>
<name>A0AAD7XUH6_9FUNG</name>
<feature type="compositionally biased region" description="Basic and acidic residues" evidence="16">
    <location>
        <begin position="100"/>
        <end position="115"/>
    </location>
</feature>
<evidence type="ECO:0000256" key="5">
    <source>
        <dbReference type="ARBA" id="ARBA00020536"/>
    </source>
</evidence>
<comment type="caution">
    <text evidence="18">The sequence shown here is derived from an EMBL/GenBank/DDBJ whole genome shotgun (WGS) entry which is preliminary data.</text>
</comment>
<feature type="compositionally biased region" description="Basic and acidic residues" evidence="16">
    <location>
        <begin position="332"/>
        <end position="348"/>
    </location>
</feature>
<evidence type="ECO:0000256" key="7">
    <source>
        <dbReference type="ARBA" id="ARBA00022490"/>
    </source>
</evidence>
<keyword evidence="7" id="KW-0963">Cytoplasm</keyword>
<feature type="compositionally biased region" description="Polar residues" evidence="16">
    <location>
        <begin position="140"/>
        <end position="163"/>
    </location>
</feature>
<evidence type="ECO:0000256" key="8">
    <source>
        <dbReference type="ARBA" id="ARBA00022553"/>
    </source>
</evidence>
<dbReference type="CDD" id="cd14368">
    <property type="entry name" value="CUE_DEF1_like"/>
    <property type="match status" value="1"/>
</dbReference>
<dbReference type="PANTHER" id="PTHR16308">
    <property type="entry name" value="UBIQUITIN ASSOCIATED PROTEIN 2-LIKE/LINGERER"/>
    <property type="match status" value="1"/>
</dbReference>
<dbReference type="InterPro" id="IPR041803">
    <property type="entry name" value="DEF1_CUE"/>
</dbReference>
<dbReference type="SUPFAM" id="SSF46934">
    <property type="entry name" value="UBA-like"/>
    <property type="match status" value="1"/>
</dbReference>
<feature type="compositionally biased region" description="Basic and acidic residues" evidence="16">
    <location>
        <begin position="191"/>
        <end position="208"/>
    </location>
</feature>
<dbReference type="EMBL" id="JARTCD010000054">
    <property type="protein sequence ID" value="KAJ8654950.1"/>
    <property type="molecule type" value="Genomic_DNA"/>
</dbReference>
<feature type="compositionally biased region" description="Low complexity" evidence="16">
    <location>
        <begin position="379"/>
        <end position="389"/>
    </location>
</feature>
<evidence type="ECO:0000256" key="1">
    <source>
        <dbReference type="ARBA" id="ARBA00004123"/>
    </source>
</evidence>
<dbReference type="Pfam" id="PF02845">
    <property type="entry name" value="CUE"/>
    <property type="match status" value="1"/>
</dbReference>
<keyword evidence="9" id="KW-0227">DNA damage</keyword>
<keyword evidence="14" id="KW-0234">DNA repair</keyword>
<keyword evidence="10" id="KW-0833">Ubl conjugation pathway</keyword>
<feature type="compositionally biased region" description="Low complexity" evidence="16">
    <location>
        <begin position="124"/>
        <end position="139"/>
    </location>
</feature>
<keyword evidence="13" id="KW-0238">DNA-binding</keyword>
<feature type="region of interest" description="Disordered" evidence="16">
    <location>
        <begin position="676"/>
        <end position="791"/>
    </location>
</feature>
<accession>A0AAD7XUH6</accession>
<feature type="compositionally biased region" description="Basic and acidic residues" evidence="16">
    <location>
        <begin position="227"/>
        <end position="277"/>
    </location>
</feature>
<evidence type="ECO:0000256" key="10">
    <source>
        <dbReference type="ARBA" id="ARBA00022786"/>
    </source>
</evidence>
<dbReference type="InterPro" id="IPR003892">
    <property type="entry name" value="CUE"/>
</dbReference>
<dbReference type="GO" id="GO:0043130">
    <property type="term" value="F:ubiquitin binding"/>
    <property type="evidence" value="ECO:0007669"/>
    <property type="project" value="InterPro"/>
</dbReference>
<dbReference type="GeneID" id="83216753"/>
<sequence length="791" mass="86044">MTASDQSDLKKLKSRYSSQLATLRELFADWSDDDLLFALQEVEGDLDLAIDRISEGHVSQWGEVKSRKSKKEAAQKAKAAAAPVPPSSSNQMSSSSSSYRPERTQPPRGNNDRSKRGGRHGSRGQRQPTTQSQAPAAATWGTSAPTKSFQPDNGSWASIASTKMNDKGWNANTESGSGWDAAAAPNTTNGWDDKEPTQEIKTESEEKPASTTAEAKTWASLLKSKPKPVEPEQPKQEPEISEKSGWDEPKDAAKDGWDTKDEGGWDTKDNWDNKDSWDAPSVPADPWTSSTTEPVQESVEAAEAPKESEPEPVNEPEQHVDTTTTIEDETPKEEPVPKKSSVDRRPKQDAPVVLPNNGTSSLSSIGVKFGSLTLDDNAENNNEINNTTTLQAEMRVPDEIQQPSQPQQERLDTFATAPLQSQQQAPQQQQQQQQPLASEPVPQQQQAPIHQQPQHTLPQQPLFGMDHLASGYSSYLPNQPPAGVSGFGVSPMGSLPDYGLYGTDAHRAAMLQGYYDPAAVYNQSPSATHAYQPRDKQDGVPQHSGAQTPGATAAAAAAAQMYPMNMPYYQYYYMPSQFGYQQNAAAAAYGQPFMNKSMYPNMYQQGTAKPNAANPAGTATSPYGAAAASPYSQTMYSAAMSAGYDDMTAPGAGLQHNLGGLQDYQKMYQQQLPGFLGGAQQQQPPMHHHQQPSQQPPQQPASATGNKNDKAGNAAGGAGGSNGHHHHAQQQQQPYPGNYFGGSFPTSYQQQYPQQQQQQQHFPHFPQQQQQQAPAAQQPSPMGRQQPYWSQ</sequence>
<keyword evidence="8" id="KW-0597">Phosphoprotein</keyword>
<evidence type="ECO:0000256" key="6">
    <source>
        <dbReference type="ARBA" id="ARBA00022454"/>
    </source>
</evidence>
<evidence type="ECO:0000256" key="13">
    <source>
        <dbReference type="ARBA" id="ARBA00023125"/>
    </source>
</evidence>
<protein>
    <recommendedName>
        <fullName evidence="5">RNA polymerase II degradation factor 1</fullName>
    </recommendedName>
</protein>
<reference evidence="18 19" key="1">
    <citation type="submission" date="2023-03" db="EMBL/GenBank/DDBJ databases">
        <title>Genome sequence of Lichtheimia ornata CBS 291.66.</title>
        <authorList>
            <person name="Mohabir J.T."/>
            <person name="Shea T.P."/>
            <person name="Kurbessoian T."/>
            <person name="Berby B."/>
            <person name="Fontaine J."/>
            <person name="Livny J."/>
            <person name="Gnirke A."/>
            <person name="Stajich J.E."/>
            <person name="Cuomo C.A."/>
        </authorList>
    </citation>
    <scope>NUCLEOTIDE SEQUENCE [LARGE SCALE GENOMIC DNA]</scope>
    <source>
        <strain evidence="18">CBS 291.66</strain>
    </source>
</reference>
<comment type="similarity">
    <text evidence="4">Belongs to the DEF1 family.</text>
</comment>
<evidence type="ECO:0000256" key="12">
    <source>
        <dbReference type="ARBA" id="ARBA00022895"/>
    </source>
</evidence>
<evidence type="ECO:0000256" key="11">
    <source>
        <dbReference type="ARBA" id="ARBA00022843"/>
    </source>
</evidence>
<organism evidence="18 19">
    <name type="scientific">Lichtheimia ornata</name>
    <dbReference type="NCBI Taxonomy" id="688661"/>
    <lineage>
        <taxon>Eukaryota</taxon>
        <taxon>Fungi</taxon>
        <taxon>Fungi incertae sedis</taxon>
        <taxon>Mucoromycota</taxon>
        <taxon>Mucoromycotina</taxon>
        <taxon>Mucoromycetes</taxon>
        <taxon>Mucorales</taxon>
        <taxon>Lichtheimiaceae</taxon>
        <taxon>Lichtheimia</taxon>
    </lineage>
</organism>
<keyword evidence="15" id="KW-0539">Nucleus</keyword>
<keyword evidence="11" id="KW-0832">Ubl conjugation</keyword>
<comment type="subcellular location">
    <subcellularLocation>
        <location evidence="3">Chromosome</location>
        <location evidence="3">Telomere</location>
    </subcellularLocation>
    <subcellularLocation>
        <location evidence="2">Cytoplasm</location>
    </subcellularLocation>
    <subcellularLocation>
        <location evidence="1">Nucleus</location>
    </subcellularLocation>
</comment>
<keyword evidence="6" id="KW-0158">Chromosome</keyword>
<dbReference type="InterPro" id="IPR009060">
    <property type="entry name" value="UBA-like_sf"/>
</dbReference>
<evidence type="ECO:0000313" key="18">
    <source>
        <dbReference type="EMBL" id="KAJ8654950.1"/>
    </source>
</evidence>
<evidence type="ECO:0000313" key="19">
    <source>
        <dbReference type="Proteomes" id="UP001234581"/>
    </source>
</evidence>